<name>A0AAW1ASK8_CROAD</name>
<protein>
    <submittedName>
        <fullName evidence="5">WDR88: WD repeat-containing protein 88</fullName>
    </submittedName>
</protein>
<dbReference type="InterPro" id="IPR036322">
    <property type="entry name" value="WD40_repeat_dom_sf"/>
</dbReference>
<dbReference type="Gene3D" id="2.130.10.10">
    <property type="entry name" value="YVTN repeat-like/Quinoprotein amine dehydrogenase"/>
    <property type="match status" value="3"/>
</dbReference>
<sequence length="262" mass="29485">MPLQSPSEDPLDTRGPEEKAWEGDQEKLAKIHFKILKGHTDAVTSCHFCFDDTKIISGSFDTTVKLWWSLGLDGLITTCHISHDGKYVASGSDLENALFVCNVEDGEQVAFIRDYHKSTIQSCRFDPVNQRIATVSSDMSIKFWDIIARATTVTIEKAHNNAIADCCFSLDGHYLCTAGWDENIKLWDVRTGEFRSHGPITLEQGHIGIVGCCDVSKDGELCRMNVLSIHRERETVLFQVVSPIHFKQLSPKRLNYCSYNLN</sequence>
<reference evidence="5 6" key="1">
    <citation type="journal article" date="2024" name="Proc. Natl. Acad. Sci. U.S.A.">
        <title>The genetic regulatory architecture and epigenomic basis for age-related changes in rattlesnake venom.</title>
        <authorList>
            <person name="Hogan M.P."/>
            <person name="Holding M.L."/>
            <person name="Nystrom G.S."/>
            <person name="Colston T.J."/>
            <person name="Bartlett D.A."/>
            <person name="Mason A.J."/>
            <person name="Ellsworth S.A."/>
            <person name="Rautsaw R.M."/>
            <person name="Lawrence K.C."/>
            <person name="Strickland J.L."/>
            <person name="He B."/>
            <person name="Fraser P."/>
            <person name="Margres M.J."/>
            <person name="Gilbert D.M."/>
            <person name="Gibbs H.L."/>
            <person name="Parkinson C.L."/>
            <person name="Rokyta D.R."/>
        </authorList>
    </citation>
    <scope>NUCLEOTIDE SEQUENCE [LARGE SCALE GENOMIC DNA]</scope>
    <source>
        <strain evidence="5">DRR0105</strain>
    </source>
</reference>
<dbReference type="PRINTS" id="PR00320">
    <property type="entry name" value="GPROTEINBRPT"/>
</dbReference>
<dbReference type="InterPro" id="IPR020472">
    <property type="entry name" value="WD40_PAC1"/>
</dbReference>
<keyword evidence="1 3" id="KW-0853">WD repeat</keyword>
<dbReference type="Proteomes" id="UP001474421">
    <property type="component" value="Unassembled WGS sequence"/>
</dbReference>
<dbReference type="EMBL" id="JAOTOJ010000015">
    <property type="protein sequence ID" value="KAK9392758.1"/>
    <property type="molecule type" value="Genomic_DNA"/>
</dbReference>
<accession>A0AAW1ASK8</accession>
<dbReference type="PANTHER" id="PTHR45048:SF1">
    <property type="entry name" value="WD REPEAT-CONTAINING PROTEIN 88"/>
    <property type="match status" value="1"/>
</dbReference>
<gene>
    <name evidence="5" type="ORF">NXF25_016847</name>
</gene>
<dbReference type="InterPro" id="IPR019775">
    <property type="entry name" value="WD40_repeat_CS"/>
</dbReference>
<evidence type="ECO:0000313" key="5">
    <source>
        <dbReference type="EMBL" id="KAK9392758.1"/>
    </source>
</evidence>
<evidence type="ECO:0000313" key="6">
    <source>
        <dbReference type="Proteomes" id="UP001474421"/>
    </source>
</evidence>
<feature type="repeat" description="WD" evidence="3">
    <location>
        <begin position="156"/>
        <end position="197"/>
    </location>
</feature>
<dbReference type="PROSITE" id="PS00678">
    <property type="entry name" value="WD_REPEATS_1"/>
    <property type="match status" value="2"/>
</dbReference>
<feature type="repeat" description="WD" evidence="3">
    <location>
        <begin position="113"/>
        <end position="154"/>
    </location>
</feature>
<feature type="compositionally biased region" description="Basic and acidic residues" evidence="4">
    <location>
        <begin position="11"/>
        <end position="20"/>
    </location>
</feature>
<dbReference type="Pfam" id="PF00400">
    <property type="entry name" value="WD40"/>
    <property type="match status" value="4"/>
</dbReference>
<dbReference type="SMART" id="SM00320">
    <property type="entry name" value="WD40"/>
    <property type="match status" value="3"/>
</dbReference>
<keyword evidence="2" id="KW-0677">Repeat</keyword>
<dbReference type="AlphaFoldDB" id="A0AAW1ASK8"/>
<dbReference type="PROSITE" id="PS50294">
    <property type="entry name" value="WD_REPEATS_REGION"/>
    <property type="match status" value="3"/>
</dbReference>
<feature type="repeat" description="WD" evidence="3">
    <location>
        <begin position="36"/>
        <end position="67"/>
    </location>
</feature>
<organism evidence="5 6">
    <name type="scientific">Crotalus adamanteus</name>
    <name type="common">Eastern diamondback rattlesnake</name>
    <dbReference type="NCBI Taxonomy" id="8729"/>
    <lineage>
        <taxon>Eukaryota</taxon>
        <taxon>Metazoa</taxon>
        <taxon>Chordata</taxon>
        <taxon>Craniata</taxon>
        <taxon>Vertebrata</taxon>
        <taxon>Euteleostomi</taxon>
        <taxon>Lepidosauria</taxon>
        <taxon>Squamata</taxon>
        <taxon>Bifurcata</taxon>
        <taxon>Unidentata</taxon>
        <taxon>Episquamata</taxon>
        <taxon>Toxicofera</taxon>
        <taxon>Serpentes</taxon>
        <taxon>Colubroidea</taxon>
        <taxon>Viperidae</taxon>
        <taxon>Crotalinae</taxon>
        <taxon>Crotalus</taxon>
    </lineage>
</organism>
<dbReference type="PANTHER" id="PTHR45048">
    <property type="match status" value="1"/>
</dbReference>
<evidence type="ECO:0000256" key="2">
    <source>
        <dbReference type="ARBA" id="ARBA00022737"/>
    </source>
</evidence>
<dbReference type="SUPFAM" id="SSF50978">
    <property type="entry name" value="WD40 repeat-like"/>
    <property type="match status" value="1"/>
</dbReference>
<keyword evidence="6" id="KW-1185">Reference proteome</keyword>
<dbReference type="InterPro" id="IPR001680">
    <property type="entry name" value="WD40_rpt"/>
</dbReference>
<evidence type="ECO:0000256" key="1">
    <source>
        <dbReference type="ARBA" id="ARBA00022574"/>
    </source>
</evidence>
<dbReference type="PROSITE" id="PS50082">
    <property type="entry name" value="WD_REPEATS_2"/>
    <property type="match status" value="3"/>
</dbReference>
<evidence type="ECO:0000256" key="4">
    <source>
        <dbReference type="SAM" id="MobiDB-lite"/>
    </source>
</evidence>
<comment type="caution">
    <text evidence="5">The sequence shown here is derived from an EMBL/GenBank/DDBJ whole genome shotgun (WGS) entry which is preliminary data.</text>
</comment>
<feature type="region of interest" description="Disordered" evidence="4">
    <location>
        <begin position="1"/>
        <end position="20"/>
    </location>
</feature>
<dbReference type="InterPro" id="IPR015943">
    <property type="entry name" value="WD40/YVTN_repeat-like_dom_sf"/>
</dbReference>
<evidence type="ECO:0000256" key="3">
    <source>
        <dbReference type="PROSITE-ProRule" id="PRU00221"/>
    </source>
</evidence>
<proteinExistence type="predicted"/>